<evidence type="ECO:0000256" key="15">
    <source>
        <dbReference type="ARBA" id="ARBA00065824"/>
    </source>
</evidence>
<dbReference type="GO" id="GO:0030311">
    <property type="term" value="P:poly-N-acetyllactosamine biosynthetic process"/>
    <property type="evidence" value="ECO:0007669"/>
    <property type="project" value="TreeGrafter"/>
</dbReference>
<evidence type="ECO:0000256" key="5">
    <source>
        <dbReference type="ARBA" id="ARBA00022676"/>
    </source>
</evidence>
<evidence type="ECO:0000256" key="7">
    <source>
        <dbReference type="ARBA" id="ARBA00022692"/>
    </source>
</evidence>
<dbReference type="PANTHER" id="PTHR11214">
    <property type="entry name" value="BETA-1,3-N-ACETYLGLUCOSAMINYLTRANSFERASE"/>
    <property type="match status" value="1"/>
</dbReference>
<evidence type="ECO:0000256" key="1">
    <source>
        <dbReference type="ARBA" id="ARBA00001936"/>
    </source>
</evidence>
<dbReference type="GO" id="GO:0006493">
    <property type="term" value="P:protein O-linked glycosylation"/>
    <property type="evidence" value="ECO:0007669"/>
    <property type="project" value="TreeGrafter"/>
</dbReference>
<evidence type="ECO:0000256" key="4">
    <source>
        <dbReference type="ARBA" id="ARBA00008661"/>
    </source>
</evidence>
<keyword evidence="5 16" id="KW-0328">Glycosyltransferase</keyword>
<accession>A0A9D3MSG5</accession>
<comment type="subunit">
    <text evidence="15">Interacts with B3GNT8; this interaction greatly increases B3GNT2 catalytic activity, independently of B3GNT8 enzymatic activity.</text>
</comment>
<proteinExistence type="inferred from homology"/>
<evidence type="ECO:0000256" key="10">
    <source>
        <dbReference type="ARBA" id="ARBA00023034"/>
    </source>
</evidence>
<dbReference type="GO" id="GO:0000139">
    <property type="term" value="C:Golgi membrane"/>
    <property type="evidence" value="ECO:0007669"/>
    <property type="project" value="UniProtKB-SubCell"/>
</dbReference>
<evidence type="ECO:0000256" key="11">
    <source>
        <dbReference type="ARBA" id="ARBA00023136"/>
    </source>
</evidence>
<evidence type="ECO:0000313" key="17">
    <source>
        <dbReference type="EMBL" id="KAG5851918.1"/>
    </source>
</evidence>
<comment type="catalytic activity">
    <reaction evidence="14">
        <text>a beta-D-galactosyl-(1-&gt;4)-N-acetyl-beta-D-glucosaminyl derivative + UDP-N-acetyl-alpha-D-glucosamine = an N-acetyl-beta-D-glucosaminyl-(1-&gt;3)-beta-D-galactosyl-(1-&gt;4)-N-acetyl-beta-D-glucosaminyl derivative + UDP + H(+)</text>
        <dbReference type="Rhea" id="RHEA:14389"/>
        <dbReference type="ChEBI" id="CHEBI:15378"/>
        <dbReference type="ChEBI" id="CHEBI:57705"/>
        <dbReference type="ChEBI" id="CHEBI:58223"/>
        <dbReference type="ChEBI" id="CHEBI:133507"/>
        <dbReference type="ChEBI" id="CHEBI:134090"/>
        <dbReference type="EC" id="2.4.1.149"/>
    </reaction>
</comment>
<evidence type="ECO:0000256" key="9">
    <source>
        <dbReference type="ARBA" id="ARBA00022989"/>
    </source>
</evidence>
<dbReference type="Pfam" id="PF01762">
    <property type="entry name" value="Galactosyl_T"/>
    <property type="match status" value="1"/>
</dbReference>
<dbReference type="EC" id="2.4.1.-" evidence="16"/>
<dbReference type="Gene3D" id="3.90.550.50">
    <property type="match status" value="1"/>
</dbReference>
<keyword evidence="18" id="KW-1185">Reference proteome</keyword>
<evidence type="ECO:0000256" key="14">
    <source>
        <dbReference type="ARBA" id="ARBA00050470"/>
    </source>
</evidence>
<comment type="cofactor">
    <cofactor evidence="1">
        <name>Mn(2+)</name>
        <dbReference type="ChEBI" id="CHEBI:29035"/>
    </cofactor>
</comment>
<protein>
    <recommendedName>
        <fullName evidence="16">Hexosyltransferase</fullName>
        <ecNumber evidence="16">2.4.1.-</ecNumber>
    </recommendedName>
</protein>
<keyword evidence="6" id="KW-0808">Transferase</keyword>
<sequence length="465" mass="52714">MAQCRRRTLLCVCFSFALLGNIFIYVTVSVCKAISESPVTIHIVPDRFIAPGLDNSSAVASHPIKPFWDLHPDGGAFWNKLQISWDRKSNPILRETMALSEDAEESVLSPAGTDCNWVQSLKLRPPKFGTWPEQIQEFVLSMHCREYPLLLGQPETCGSEGEEAPMLLMAIKSQEGNFENRQAIRQTWGRDGWVKGLKGKGGMVRRVFLLGKQDASAGPFADVSDLLALEKGLYRDIVQWDFQDTFFNLTLKDVLFWHWFSHRCPRARFVFKGDDDVFVRTPVLLDALGQEEQNPGSARKMSDFIVGDVIKNAVPLREARNKYYIPENFYHGLYPAYAGGGGVVYSGALALRLKQVSRSMHLFPIDDVYLGMCLQRLGVRPIHHPGFLTFDFPKGENKPCAYYSILLVHKRTPKEILKLWWELKVPHPVCVNNVTGFHDDSVNRVSVTRPLAPRNIWPNVHPFSL</sequence>
<evidence type="ECO:0000256" key="8">
    <source>
        <dbReference type="ARBA" id="ARBA00022968"/>
    </source>
</evidence>
<comment type="subcellular location">
    <subcellularLocation>
        <location evidence="2 16">Golgi apparatus membrane</location>
        <topology evidence="2 16">Single-pass type II membrane protein</topology>
    </subcellularLocation>
</comment>
<evidence type="ECO:0000256" key="16">
    <source>
        <dbReference type="RuleBase" id="RU363063"/>
    </source>
</evidence>
<keyword evidence="10 16" id="KW-0333">Golgi apparatus</keyword>
<comment type="pathway">
    <text evidence="3">Protein modification; protein glycosylation.</text>
</comment>
<keyword evidence="8" id="KW-0735">Signal-anchor</keyword>
<keyword evidence="12" id="KW-0325">Glycoprotein</keyword>
<dbReference type="FunFam" id="3.90.550.50:FF:000010">
    <property type="entry name" value="Hexosyltransferase"/>
    <property type="match status" value="1"/>
</dbReference>
<evidence type="ECO:0000256" key="6">
    <source>
        <dbReference type="ARBA" id="ARBA00022679"/>
    </source>
</evidence>
<dbReference type="PANTHER" id="PTHR11214:SF234">
    <property type="entry name" value="HEXOSYLTRANSFERASE"/>
    <property type="match status" value="1"/>
</dbReference>
<name>A0A9D3MSG5_ANGAN</name>
<evidence type="ECO:0000256" key="13">
    <source>
        <dbReference type="ARBA" id="ARBA00023211"/>
    </source>
</evidence>
<keyword evidence="7" id="KW-0812">Transmembrane</keyword>
<comment type="caution">
    <text evidence="17">The sequence shown here is derived from an EMBL/GenBank/DDBJ whole genome shotgun (WGS) entry which is preliminary data.</text>
</comment>
<evidence type="ECO:0000256" key="12">
    <source>
        <dbReference type="ARBA" id="ARBA00023180"/>
    </source>
</evidence>
<dbReference type="EMBL" id="JAFIRN010000003">
    <property type="protein sequence ID" value="KAG5851918.1"/>
    <property type="molecule type" value="Genomic_DNA"/>
</dbReference>
<gene>
    <name evidence="17" type="ORF">ANANG_G00056940</name>
</gene>
<dbReference type="Proteomes" id="UP001044222">
    <property type="component" value="Unassembled WGS sequence"/>
</dbReference>
<keyword evidence="11" id="KW-0472">Membrane</keyword>
<evidence type="ECO:0000256" key="3">
    <source>
        <dbReference type="ARBA" id="ARBA00004922"/>
    </source>
</evidence>
<evidence type="ECO:0000256" key="2">
    <source>
        <dbReference type="ARBA" id="ARBA00004323"/>
    </source>
</evidence>
<dbReference type="GO" id="GO:0008532">
    <property type="term" value="F:N-acetyllactosaminide beta-1,3-N-acetylglucosaminyltransferase activity"/>
    <property type="evidence" value="ECO:0007669"/>
    <property type="project" value="UniProtKB-EC"/>
</dbReference>
<organism evidence="17 18">
    <name type="scientific">Anguilla anguilla</name>
    <name type="common">European freshwater eel</name>
    <name type="synonym">Muraena anguilla</name>
    <dbReference type="NCBI Taxonomy" id="7936"/>
    <lineage>
        <taxon>Eukaryota</taxon>
        <taxon>Metazoa</taxon>
        <taxon>Chordata</taxon>
        <taxon>Craniata</taxon>
        <taxon>Vertebrata</taxon>
        <taxon>Euteleostomi</taxon>
        <taxon>Actinopterygii</taxon>
        <taxon>Neopterygii</taxon>
        <taxon>Teleostei</taxon>
        <taxon>Anguilliformes</taxon>
        <taxon>Anguillidae</taxon>
        <taxon>Anguilla</taxon>
    </lineage>
</organism>
<comment type="similarity">
    <text evidence="4 16">Belongs to the glycosyltransferase 31 family.</text>
</comment>
<dbReference type="AlphaFoldDB" id="A0A9D3MSG5"/>
<evidence type="ECO:0000313" key="18">
    <source>
        <dbReference type="Proteomes" id="UP001044222"/>
    </source>
</evidence>
<keyword evidence="9" id="KW-1133">Transmembrane helix</keyword>
<keyword evidence="13" id="KW-0464">Manganese</keyword>
<dbReference type="InterPro" id="IPR002659">
    <property type="entry name" value="Glyco_trans_31"/>
</dbReference>
<reference evidence="17" key="1">
    <citation type="submission" date="2021-01" db="EMBL/GenBank/DDBJ databases">
        <title>A chromosome-scale assembly of European eel, Anguilla anguilla.</title>
        <authorList>
            <person name="Henkel C."/>
            <person name="Jong-Raadsen S.A."/>
            <person name="Dufour S."/>
            <person name="Weltzien F.-A."/>
            <person name="Palstra A.P."/>
            <person name="Pelster B."/>
            <person name="Spaink H.P."/>
            <person name="Van Den Thillart G.E."/>
            <person name="Jansen H."/>
            <person name="Zahm M."/>
            <person name="Klopp C."/>
            <person name="Cedric C."/>
            <person name="Louis A."/>
            <person name="Berthelot C."/>
            <person name="Parey E."/>
            <person name="Roest Crollius H."/>
            <person name="Montfort J."/>
            <person name="Robinson-Rechavi M."/>
            <person name="Bucao C."/>
            <person name="Bouchez O."/>
            <person name="Gislard M."/>
            <person name="Lluch J."/>
            <person name="Milhes M."/>
            <person name="Lampietro C."/>
            <person name="Lopez Roques C."/>
            <person name="Donnadieu C."/>
            <person name="Braasch I."/>
            <person name="Desvignes T."/>
            <person name="Postlethwait J."/>
            <person name="Bobe J."/>
            <person name="Guiguen Y."/>
            <person name="Dirks R."/>
        </authorList>
    </citation>
    <scope>NUCLEOTIDE SEQUENCE</scope>
    <source>
        <strain evidence="17">Tag_6206</strain>
        <tissue evidence="17">Liver</tissue>
    </source>
</reference>